<dbReference type="EMBL" id="UINC01041430">
    <property type="protein sequence ID" value="SVB42684.1"/>
    <property type="molecule type" value="Genomic_DNA"/>
</dbReference>
<dbReference type="AlphaFoldDB" id="A0A382DXQ9"/>
<name>A0A382DXQ9_9ZZZZ</name>
<proteinExistence type="predicted"/>
<sequence>MSSLKEEIQYDESINDNTYILENKDEILSLRGERSRLRKVLSVANSMIPKYE</sequence>
<accession>A0A382DXQ9</accession>
<evidence type="ECO:0000313" key="1">
    <source>
        <dbReference type="EMBL" id="SVB42684.1"/>
    </source>
</evidence>
<organism evidence="1">
    <name type="scientific">marine metagenome</name>
    <dbReference type="NCBI Taxonomy" id="408172"/>
    <lineage>
        <taxon>unclassified sequences</taxon>
        <taxon>metagenomes</taxon>
        <taxon>ecological metagenomes</taxon>
    </lineage>
</organism>
<reference evidence="1" key="1">
    <citation type="submission" date="2018-05" db="EMBL/GenBank/DDBJ databases">
        <authorList>
            <person name="Lanie J.A."/>
            <person name="Ng W.-L."/>
            <person name="Kazmierczak K.M."/>
            <person name="Andrzejewski T.M."/>
            <person name="Davidsen T.M."/>
            <person name="Wayne K.J."/>
            <person name="Tettelin H."/>
            <person name="Glass J.I."/>
            <person name="Rusch D."/>
            <person name="Podicherti R."/>
            <person name="Tsui H.-C.T."/>
            <person name="Winkler M.E."/>
        </authorList>
    </citation>
    <scope>NUCLEOTIDE SEQUENCE</scope>
</reference>
<gene>
    <name evidence="1" type="ORF">METZ01_LOCUS195538</name>
</gene>
<protein>
    <submittedName>
        <fullName evidence="1">Uncharacterized protein</fullName>
    </submittedName>
</protein>